<evidence type="ECO:0000256" key="2">
    <source>
        <dbReference type="ARBA" id="ARBA00022448"/>
    </source>
</evidence>
<evidence type="ECO:0000313" key="9">
    <source>
        <dbReference type="EMBL" id="TMW69007.1"/>
    </source>
</evidence>
<keyword evidence="10" id="KW-1185">Reference proteome</keyword>
<dbReference type="OrthoDB" id="263957at2759"/>
<feature type="region of interest" description="Disordered" evidence="6">
    <location>
        <begin position="628"/>
        <end position="653"/>
    </location>
</feature>
<evidence type="ECO:0000256" key="4">
    <source>
        <dbReference type="ARBA" id="ARBA00022989"/>
    </source>
</evidence>
<evidence type="ECO:0000256" key="7">
    <source>
        <dbReference type="SAM" id="Phobius"/>
    </source>
</evidence>
<name>A0A8K1CSD8_PYTOL</name>
<comment type="subcellular location">
    <subcellularLocation>
        <location evidence="1">Membrane</location>
        <topology evidence="1">Multi-pass membrane protein</topology>
    </subcellularLocation>
</comment>
<comment type="caution">
    <text evidence="9">The sequence shown here is derived from an EMBL/GenBank/DDBJ whole genome shotgun (WGS) entry which is preliminary data.</text>
</comment>
<keyword evidence="4 7" id="KW-1133">Transmembrane helix</keyword>
<dbReference type="SUPFAM" id="SSF103473">
    <property type="entry name" value="MFS general substrate transporter"/>
    <property type="match status" value="1"/>
</dbReference>
<feature type="transmembrane region" description="Helical" evidence="7">
    <location>
        <begin position="226"/>
        <end position="243"/>
    </location>
</feature>
<reference evidence="9" key="1">
    <citation type="submission" date="2019-03" db="EMBL/GenBank/DDBJ databases">
        <title>Long read genome sequence of the mycoparasitic Pythium oligandrum ATCC 38472 isolated from sugarbeet rhizosphere.</title>
        <authorList>
            <person name="Gaulin E."/>
        </authorList>
    </citation>
    <scope>NUCLEOTIDE SEQUENCE</scope>
    <source>
        <strain evidence="9">ATCC 38472_TT</strain>
    </source>
</reference>
<dbReference type="EMBL" id="SPLM01000001">
    <property type="protein sequence ID" value="TMW69007.1"/>
    <property type="molecule type" value="Genomic_DNA"/>
</dbReference>
<evidence type="ECO:0000259" key="8">
    <source>
        <dbReference type="PROSITE" id="PS50850"/>
    </source>
</evidence>
<feature type="transmembrane region" description="Helical" evidence="7">
    <location>
        <begin position="264"/>
        <end position="285"/>
    </location>
</feature>
<dbReference type="GO" id="GO:0015149">
    <property type="term" value="F:hexose transmembrane transporter activity"/>
    <property type="evidence" value="ECO:0007669"/>
    <property type="project" value="TreeGrafter"/>
</dbReference>
<keyword evidence="5 7" id="KW-0472">Membrane</keyword>
<feature type="transmembrane region" description="Helical" evidence="7">
    <location>
        <begin position="416"/>
        <end position="440"/>
    </location>
</feature>
<dbReference type="PROSITE" id="PS00216">
    <property type="entry name" value="SUGAR_TRANSPORT_1"/>
    <property type="match status" value="1"/>
</dbReference>
<dbReference type="PROSITE" id="PS50850">
    <property type="entry name" value="MFS"/>
    <property type="match status" value="1"/>
</dbReference>
<gene>
    <name evidence="9" type="ORF">Poli38472_001163</name>
</gene>
<keyword evidence="3 7" id="KW-0812">Transmembrane</keyword>
<dbReference type="GO" id="GO:0016020">
    <property type="term" value="C:membrane"/>
    <property type="evidence" value="ECO:0007669"/>
    <property type="project" value="UniProtKB-SubCell"/>
</dbReference>
<protein>
    <recommendedName>
        <fullName evidence="8">Major facilitator superfamily (MFS) profile domain-containing protein</fullName>
    </recommendedName>
</protein>
<dbReference type="PANTHER" id="PTHR23503">
    <property type="entry name" value="SOLUTE CARRIER FAMILY 2"/>
    <property type="match status" value="1"/>
</dbReference>
<feature type="transmembrane region" description="Helical" evidence="7">
    <location>
        <begin position="300"/>
        <end position="319"/>
    </location>
</feature>
<evidence type="ECO:0000256" key="5">
    <source>
        <dbReference type="ARBA" id="ARBA00023136"/>
    </source>
</evidence>
<feature type="transmembrane region" description="Helical" evidence="7">
    <location>
        <begin position="169"/>
        <end position="186"/>
    </location>
</feature>
<dbReference type="InterPro" id="IPR005829">
    <property type="entry name" value="Sugar_transporter_CS"/>
</dbReference>
<feature type="transmembrane region" description="Helical" evidence="7">
    <location>
        <begin position="328"/>
        <end position="349"/>
    </location>
</feature>
<evidence type="ECO:0000256" key="6">
    <source>
        <dbReference type="SAM" id="MobiDB-lite"/>
    </source>
</evidence>
<proteinExistence type="predicted"/>
<dbReference type="InterPro" id="IPR005828">
    <property type="entry name" value="MFS_sugar_transport-like"/>
</dbReference>
<keyword evidence="2" id="KW-0813">Transport</keyword>
<evidence type="ECO:0000256" key="3">
    <source>
        <dbReference type="ARBA" id="ARBA00022692"/>
    </source>
</evidence>
<dbReference type="InterPro" id="IPR036259">
    <property type="entry name" value="MFS_trans_sf"/>
</dbReference>
<evidence type="ECO:0000256" key="1">
    <source>
        <dbReference type="ARBA" id="ARBA00004141"/>
    </source>
</evidence>
<dbReference type="Pfam" id="PF00083">
    <property type="entry name" value="Sugar_tr"/>
    <property type="match status" value="2"/>
</dbReference>
<dbReference type="AlphaFoldDB" id="A0A8K1CSD8"/>
<dbReference type="PROSITE" id="PS00217">
    <property type="entry name" value="SUGAR_TRANSPORT_2"/>
    <property type="match status" value="1"/>
</dbReference>
<feature type="transmembrane region" description="Helical" evidence="7">
    <location>
        <begin position="144"/>
        <end position="163"/>
    </location>
</feature>
<dbReference type="PANTHER" id="PTHR23503:SF8">
    <property type="entry name" value="FACILITATED GLUCOSE TRANSPORTER PROTEIN 1"/>
    <property type="match status" value="1"/>
</dbReference>
<accession>A0A8K1CSD8</accession>
<dbReference type="Proteomes" id="UP000794436">
    <property type="component" value="Unassembled WGS sequence"/>
</dbReference>
<dbReference type="InterPro" id="IPR045263">
    <property type="entry name" value="GLUT"/>
</dbReference>
<sequence>MASLPPSSRSEPSHVAIDVSDDQPIQTTYAQVLTPLTRTKSVVHLPTEDPHESLRVNRLVYTSSFLALLQVVQFGWGITQVNLGKFNNQDDCDARPVVEGTCLMFPGHSKTEWIFVVNSWIIGGMIGGLSSAFFSDRFGRKPTLLGNAVIMIVIQAASPSLPVFAVGRWVAGLASGAAIAMANGYVNEVTPPHLRAMIGSGYGVALATGVFLVSVAFFIAGMSTGWRYMGGFPILIASVISLSDQLTWSRRQCGCYFTEYRRQTLLAINIALKVQLTGIPAVFFYSSTLFQTAGVTDGRVGSLVVGLCYIFPTFFVAILTRRFGNRKMLLGGLVSMLFAAIGLTLALAFHVSALSIIFVGLFAASFSGSLGALAYETGVGVFPDELRATGTSVMMFVNCCGTLLGDEVVKLPKGSMVVLVLSIASTLEAFLIPICSALLRRNLDRNGCVRRISFYLMVAAFVGQVVLTFRSAPLMTTLDDKYCEARIRSICADRNNSSREVSLRSLRMDSVGVPMTKDTSLTALECHDMLNRPEMPRFDIWEKVLKDLKITNATDVWCKQHTFNTTTLHGSSSASVDQDDDTASSEDHRHEIERLYDHVWDNLIQQIVTGMLRFLVIASVMKGLLEQQQEEEEEKQQPMTPLGRALMSPPDEEVRNLRTTSTTEYLPAVIITCG</sequence>
<evidence type="ECO:0000313" key="10">
    <source>
        <dbReference type="Proteomes" id="UP000794436"/>
    </source>
</evidence>
<feature type="domain" description="Major facilitator superfamily (MFS) profile" evidence="8">
    <location>
        <begin position="68"/>
        <end position="440"/>
    </location>
</feature>
<dbReference type="InterPro" id="IPR020846">
    <property type="entry name" value="MFS_dom"/>
</dbReference>
<dbReference type="Gene3D" id="1.20.1250.20">
    <property type="entry name" value="MFS general substrate transporter like domains"/>
    <property type="match status" value="2"/>
</dbReference>
<organism evidence="9 10">
    <name type="scientific">Pythium oligandrum</name>
    <name type="common">Mycoparasitic fungus</name>
    <dbReference type="NCBI Taxonomy" id="41045"/>
    <lineage>
        <taxon>Eukaryota</taxon>
        <taxon>Sar</taxon>
        <taxon>Stramenopiles</taxon>
        <taxon>Oomycota</taxon>
        <taxon>Peronosporomycetes</taxon>
        <taxon>Pythiales</taxon>
        <taxon>Pythiaceae</taxon>
        <taxon>Pythium</taxon>
    </lineage>
</organism>
<feature type="transmembrane region" description="Helical" evidence="7">
    <location>
        <begin position="198"/>
        <end position="220"/>
    </location>
</feature>
<feature type="transmembrane region" description="Helical" evidence="7">
    <location>
        <begin position="113"/>
        <end position="132"/>
    </location>
</feature>
<feature type="transmembrane region" description="Helical" evidence="7">
    <location>
        <begin position="452"/>
        <end position="472"/>
    </location>
</feature>